<dbReference type="OrthoDB" id="9805474at2"/>
<dbReference type="Gene3D" id="3.30.70.270">
    <property type="match status" value="1"/>
</dbReference>
<dbReference type="InterPro" id="IPR000700">
    <property type="entry name" value="PAS-assoc_C"/>
</dbReference>
<evidence type="ECO:0000259" key="2">
    <source>
        <dbReference type="PROSITE" id="PS50113"/>
    </source>
</evidence>
<dbReference type="Gene3D" id="3.30.450.20">
    <property type="entry name" value="PAS domain"/>
    <property type="match status" value="1"/>
</dbReference>
<dbReference type="SMART" id="SM00267">
    <property type="entry name" value="GGDEF"/>
    <property type="match status" value="1"/>
</dbReference>
<dbReference type="PANTHER" id="PTHR46663:SF4">
    <property type="entry name" value="DIGUANYLATE CYCLASE DGCT-RELATED"/>
    <property type="match status" value="1"/>
</dbReference>
<organism evidence="4 5">
    <name type="scientific">Levilinea saccharolytica</name>
    <dbReference type="NCBI Taxonomy" id="229921"/>
    <lineage>
        <taxon>Bacteria</taxon>
        <taxon>Bacillati</taxon>
        <taxon>Chloroflexota</taxon>
        <taxon>Anaerolineae</taxon>
        <taxon>Anaerolineales</taxon>
        <taxon>Anaerolineaceae</taxon>
        <taxon>Levilinea</taxon>
    </lineage>
</organism>
<dbReference type="InterPro" id="IPR000160">
    <property type="entry name" value="GGDEF_dom"/>
</dbReference>
<dbReference type="InterPro" id="IPR043128">
    <property type="entry name" value="Rev_trsase/Diguanyl_cyclase"/>
</dbReference>
<protein>
    <submittedName>
        <fullName evidence="4">Diguanylate cyclase</fullName>
    </submittedName>
</protein>
<dbReference type="STRING" id="229921.ADN01_03080"/>
<dbReference type="InterPro" id="IPR000014">
    <property type="entry name" value="PAS"/>
</dbReference>
<dbReference type="SMART" id="SM00091">
    <property type="entry name" value="PAS"/>
    <property type="match status" value="1"/>
</dbReference>
<dbReference type="Proteomes" id="UP000050501">
    <property type="component" value="Unassembled WGS sequence"/>
</dbReference>
<dbReference type="InterPro" id="IPR052163">
    <property type="entry name" value="DGC-Regulatory_Protein"/>
</dbReference>
<evidence type="ECO:0000259" key="3">
    <source>
        <dbReference type="PROSITE" id="PS50887"/>
    </source>
</evidence>
<reference evidence="4 5" key="1">
    <citation type="submission" date="2015-07" db="EMBL/GenBank/DDBJ databases">
        <title>Genome sequence of Levilinea saccharolytica DSM 16555.</title>
        <authorList>
            <person name="Hemp J."/>
            <person name="Ward L.M."/>
            <person name="Pace L.A."/>
            <person name="Fischer W.W."/>
        </authorList>
    </citation>
    <scope>NUCLEOTIDE SEQUENCE [LARGE SCALE GENOMIC DNA]</scope>
    <source>
        <strain evidence="4 5">KIBI-1</strain>
    </source>
</reference>
<dbReference type="EMBL" id="LGCM01000014">
    <property type="protein sequence ID" value="KPL89873.1"/>
    <property type="molecule type" value="Genomic_DNA"/>
</dbReference>
<proteinExistence type="predicted"/>
<feature type="domain" description="PAS" evidence="1">
    <location>
        <begin position="5"/>
        <end position="48"/>
    </location>
</feature>
<dbReference type="Pfam" id="PF00990">
    <property type="entry name" value="GGDEF"/>
    <property type="match status" value="1"/>
</dbReference>
<feature type="domain" description="GGDEF" evidence="3">
    <location>
        <begin position="171"/>
        <end position="303"/>
    </location>
</feature>
<feature type="domain" description="PAC" evidence="2">
    <location>
        <begin position="84"/>
        <end position="136"/>
    </location>
</feature>
<dbReference type="NCBIfam" id="TIGR00229">
    <property type="entry name" value="sensory_box"/>
    <property type="match status" value="1"/>
</dbReference>
<evidence type="ECO:0000313" key="4">
    <source>
        <dbReference type="EMBL" id="KPL89873.1"/>
    </source>
</evidence>
<dbReference type="PANTHER" id="PTHR46663">
    <property type="entry name" value="DIGUANYLATE CYCLASE DGCT-RELATED"/>
    <property type="match status" value="1"/>
</dbReference>
<evidence type="ECO:0000313" key="5">
    <source>
        <dbReference type="Proteomes" id="UP000050501"/>
    </source>
</evidence>
<dbReference type="NCBIfam" id="TIGR00254">
    <property type="entry name" value="GGDEF"/>
    <property type="match status" value="1"/>
</dbReference>
<dbReference type="CDD" id="cd00130">
    <property type="entry name" value="PAS"/>
    <property type="match status" value="1"/>
</dbReference>
<dbReference type="PROSITE" id="PS50112">
    <property type="entry name" value="PAS"/>
    <property type="match status" value="1"/>
</dbReference>
<dbReference type="FunFam" id="3.30.70.270:FF:000001">
    <property type="entry name" value="Diguanylate cyclase domain protein"/>
    <property type="match status" value="1"/>
</dbReference>
<dbReference type="SUPFAM" id="SSF55785">
    <property type="entry name" value="PYP-like sensor domain (PAS domain)"/>
    <property type="match status" value="1"/>
</dbReference>
<dbReference type="SUPFAM" id="SSF55073">
    <property type="entry name" value="Nucleotide cyclase"/>
    <property type="match status" value="1"/>
</dbReference>
<dbReference type="CDD" id="cd01949">
    <property type="entry name" value="GGDEF"/>
    <property type="match status" value="1"/>
</dbReference>
<comment type="caution">
    <text evidence="4">The sequence shown here is derived from an EMBL/GenBank/DDBJ whole genome shotgun (WGS) entry which is preliminary data.</text>
</comment>
<dbReference type="Pfam" id="PF13426">
    <property type="entry name" value="PAS_9"/>
    <property type="match status" value="1"/>
</dbReference>
<dbReference type="InterPro" id="IPR029787">
    <property type="entry name" value="Nucleotide_cyclase"/>
</dbReference>
<dbReference type="InterPro" id="IPR035965">
    <property type="entry name" value="PAS-like_dom_sf"/>
</dbReference>
<dbReference type="PROSITE" id="PS50887">
    <property type="entry name" value="GGDEF"/>
    <property type="match status" value="1"/>
</dbReference>
<dbReference type="AlphaFoldDB" id="A0A0P6XYN1"/>
<dbReference type="PROSITE" id="PS50113">
    <property type="entry name" value="PAC"/>
    <property type="match status" value="1"/>
</dbReference>
<accession>A0A0P6XYN1</accession>
<keyword evidence="5" id="KW-1185">Reference proteome</keyword>
<sequence length="311" mass="35188">MLNDSNELYKRILDHLYDGVYFVDRDRLITYWNQGAERISGYSRRDVLHSRCYDNILMHVDANGRRLCFDGCPLMQTIEDGQERQVDAFLHHHDGHRVPVSIRVSPMRNDQGDIVGAVEIFNDNSAQLSALEQISEWQQAALIDALTGCGNRRYTTLKLQSALMEFQSYGSPFGVLFADVDHFKRVNDTYGHETGDQVLRMIAQTLMRNVQSYDFVGRWGGEEFVLLLPRVGRAGLLQVAERLRLLVEHSQLSHAAGSLQVTLSLGGTLARPEDTLETLIARADAKMYESKAAGRNRVTLFEPEEPAQTSE</sequence>
<name>A0A0P6XYN1_9CHLR</name>
<evidence type="ECO:0000259" key="1">
    <source>
        <dbReference type="PROSITE" id="PS50112"/>
    </source>
</evidence>
<dbReference type="RefSeq" id="WP_062416960.1">
    <property type="nucleotide sequence ID" value="NZ_DF967974.1"/>
</dbReference>
<gene>
    <name evidence="4" type="ORF">ADN01_03080</name>
</gene>